<evidence type="ECO:0000259" key="3">
    <source>
        <dbReference type="PROSITE" id="PS50977"/>
    </source>
</evidence>
<proteinExistence type="predicted"/>
<comment type="caution">
    <text evidence="4">The sequence shown here is derived from an EMBL/GenBank/DDBJ whole genome shotgun (WGS) entry which is preliminary data.</text>
</comment>
<dbReference type="PRINTS" id="PR00455">
    <property type="entry name" value="HTHTETR"/>
</dbReference>
<evidence type="ECO:0000313" key="4">
    <source>
        <dbReference type="EMBL" id="KIX13189.1"/>
    </source>
</evidence>
<dbReference type="InterPro" id="IPR041490">
    <property type="entry name" value="KstR2_TetR_C"/>
</dbReference>
<dbReference type="Gene3D" id="1.10.10.60">
    <property type="entry name" value="Homeodomain-like"/>
    <property type="match status" value="1"/>
</dbReference>
<dbReference type="Gene3D" id="1.10.357.10">
    <property type="entry name" value="Tetracycline Repressor, domain 2"/>
    <property type="match status" value="1"/>
</dbReference>
<protein>
    <submittedName>
        <fullName evidence="4">TetR family transcriptional regulator</fullName>
    </submittedName>
</protein>
<evidence type="ECO:0000256" key="1">
    <source>
        <dbReference type="ARBA" id="ARBA00023125"/>
    </source>
</evidence>
<dbReference type="GO" id="GO:0003700">
    <property type="term" value="F:DNA-binding transcription factor activity"/>
    <property type="evidence" value="ECO:0007669"/>
    <property type="project" value="TreeGrafter"/>
</dbReference>
<dbReference type="Pfam" id="PF17932">
    <property type="entry name" value="TetR_C_24"/>
    <property type="match status" value="1"/>
</dbReference>
<name>A0A0D2J4X7_9BACT</name>
<dbReference type="Pfam" id="PF00440">
    <property type="entry name" value="TetR_N"/>
    <property type="match status" value="1"/>
</dbReference>
<evidence type="ECO:0000256" key="2">
    <source>
        <dbReference type="PROSITE-ProRule" id="PRU00335"/>
    </source>
</evidence>
<dbReference type="GO" id="GO:0000976">
    <property type="term" value="F:transcription cis-regulatory region binding"/>
    <property type="evidence" value="ECO:0007669"/>
    <property type="project" value="TreeGrafter"/>
</dbReference>
<feature type="domain" description="HTH tetR-type" evidence="3">
    <location>
        <begin position="24"/>
        <end position="84"/>
    </location>
</feature>
<dbReference type="PROSITE" id="PS50977">
    <property type="entry name" value="HTH_TETR_2"/>
    <property type="match status" value="1"/>
</dbReference>
<dbReference type="PANTHER" id="PTHR30055">
    <property type="entry name" value="HTH-TYPE TRANSCRIPTIONAL REGULATOR RUTR"/>
    <property type="match status" value="1"/>
</dbReference>
<dbReference type="STRING" id="1429043.X474_14710"/>
<keyword evidence="1 2" id="KW-0238">DNA-binding</keyword>
<sequence length="214" mass="25080">MERPQAGNHWREIPTEVKDPSLVTVRRRQIVDAAVKLFVQKGFHKTTTREIAKTSGFSIGTLYEYVKSKEDVLYLVCEAIHQEMEEKITQRPQNQAKGAVELKEAVRGYLRVCDQMSDHILLIYQETKSLPFESMRFVLSHDEYITEIFAEILRRGVEDKSLRPLSESKMMLSAHNIVVLGHMWTFRRWSLQKRFSLDQYIECQLEFLLKELAS</sequence>
<dbReference type="RefSeq" id="WP_044349547.1">
    <property type="nucleotide sequence ID" value="NZ_AZAC01000017.1"/>
</dbReference>
<dbReference type="SUPFAM" id="SSF46689">
    <property type="entry name" value="Homeodomain-like"/>
    <property type="match status" value="1"/>
</dbReference>
<dbReference type="AlphaFoldDB" id="A0A0D2J4X7"/>
<accession>A0A0D2J4X7</accession>
<gene>
    <name evidence="4" type="ORF">X474_14710</name>
</gene>
<dbReference type="InterPro" id="IPR009057">
    <property type="entry name" value="Homeodomain-like_sf"/>
</dbReference>
<reference evidence="4 5" key="1">
    <citation type="submission" date="2013-11" db="EMBL/GenBank/DDBJ databases">
        <title>Metagenomic analysis of a methanogenic consortium involved in long chain n-alkane degradation.</title>
        <authorList>
            <person name="Davidova I.A."/>
            <person name="Callaghan A.V."/>
            <person name="Wawrik B."/>
            <person name="Pruitt S."/>
            <person name="Marks C."/>
            <person name="Duncan K.E."/>
            <person name="Suflita J.M."/>
        </authorList>
    </citation>
    <scope>NUCLEOTIDE SEQUENCE [LARGE SCALE GENOMIC DNA]</scope>
    <source>
        <strain evidence="4 5">SPR</strain>
    </source>
</reference>
<feature type="DNA-binding region" description="H-T-H motif" evidence="2">
    <location>
        <begin position="47"/>
        <end position="66"/>
    </location>
</feature>
<organism evidence="4 5">
    <name type="scientific">Dethiosulfatarculus sandiegensis</name>
    <dbReference type="NCBI Taxonomy" id="1429043"/>
    <lineage>
        <taxon>Bacteria</taxon>
        <taxon>Pseudomonadati</taxon>
        <taxon>Thermodesulfobacteriota</taxon>
        <taxon>Desulfarculia</taxon>
        <taxon>Desulfarculales</taxon>
        <taxon>Desulfarculaceae</taxon>
        <taxon>Dethiosulfatarculus</taxon>
    </lineage>
</organism>
<dbReference type="InterPro" id="IPR001647">
    <property type="entry name" value="HTH_TetR"/>
</dbReference>
<dbReference type="InterPro" id="IPR036271">
    <property type="entry name" value="Tet_transcr_reg_TetR-rel_C_sf"/>
</dbReference>
<dbReference type="Proteomes" id="UP000032233">
    <property type="component" value="Unassembled WGS sequence"/>
</dbReference>
<dbReference type="InParanoid" id="A0A0D2J4X7"/>
<dbReference type="PATRIC" id="fig|1429043.3.peg.3117"/>
<dbReference type="PANTHER" id="PTHR30055:SF226">
    <property type="entry name" value="HTH-TYPE TRANSCRIPTIONAL REGULATOR PKSA"/>
    <property type="match status" value="1"/>
</dbReference>
<dbReference type="OrthoDB" id="5523834at2"/>
<dbReference type="InterPro" id="IPR050109">
    <property type="entry name" value="HTH-type_TetR-like_transc_reg"/>
</dbReference>
<evidence type="ECO:0000313" key="5">
    <source>
        <dbReference type="Proteomes" id="UP000032233"/>
    </source>
</evidence>
<keyword evidence="5" id="KW-1185">Reference proteome</keyword>
<dbReference type="EMBL" id="AZAC01000017">
    <property type="protein sequence ID" value="KIX13189.1"/>
    <property type="molecule type" value="Genomic_DNA"/>
</dbReference>
<dbReference type="SUPFAM" id="SSF48498">
    <property type="entry name" value="Tetracyclin repressor-like, C-terminal domain"/>
    <property type="match status" value="1"/>
</dbReference>